<keyword evidence="2" id="KW-0472">Membrane</keyword>
<feature type="region of interest" description="Disordered" evidence="1">
    <location>
        <begin position="137"/>
        <end position="156"/>
    </location>
</feature>
<reference evidence="4" key="1">
    <citation type="journal article" date="2019" name="Int. J. Syst. Evol. Microbiol.">
        <title>The Global Catalogue of Microorganisms (GCM) 10K type strain sequencing project: providing services to taxonomists for standard genome sequencing and annotation.</title>
        <authorList>
            <consortium name="The Broad Institute Genomics Platform"/>
            <consortium name="The Broad Institute Genome Sequencing Center for Infectious Disease"/>
            <person name="Wu L."/>
            <person name="Ma J."/>
        </authorList>
    </citation>
    <scope>NUCLEOTIDE SEQUENCE [LARGE SCALE GENOMIC DNA]</scope>
    <source>
        <strain evidence="4">JCM 13476</strain>
    </source>
</reference>
<evidence type="ECO:0000256" key="2">
    <source>
        <dbReference type="SAM" id="Phobius"/>
    </source>
</evidence>
<evidence type="ECO:0000313" key="3">
    <source>
        <dbReference type="EMBL" id="GAA0394844.1"/>
    </source>
</evidence>
<protein>
    <submittedName>
        <fullName evidence="3">Uncharacterized protein</fullName>
    </submittedName>
</protein>
<dbReference type="Proteomes" id="UP001500791">
    <property type="component" value="Unassembled WGS sequence"/>
</dbReference>
<evidence type="ECO:0000256" key="1">
    <source>
        <dbReference type="SAM" id="MobiDB-lite"/>
    </source>
</evidence>
<gene>
    <name evidence="3" type="ORF">GCM10009093_21790</name>
</gene>
<proteinExistence type="predicted"/>
<sequence>MTGRTFNFRTPVGIAVSLIVGLLAVLAVYVVLDGLGFRFDPFDLMAKRLTRAEQSVDTARQDASARRIEAEGAVDTLRRVEQVTIQIRAAEQIAFQSATAAAEAPDANSPVDPARLDRLRLADDSLCQLRPAICRQPTAKTDPATGHAAVPPATPS</sequence>
<feature type="transmembrane region" description="Helical" evidence="2">
    <location>
        <begin position="12"/>
        <end position="32"/>
    </location>
</feature>
<accession>A0ABP3I9J9</accession>
<keyword evidence="2" id="KW-0812">Transmembrane</keyword>
<dbReference type="RefSeq" id="WP_167177610.1">
    <property type="nucleotide sequence ID" value="NZ_BAAAEJ010000007.1"/>
</dbReference>
<comment type="caution">
    <text evidence="3">The sequence shown here is derived from an EMBL/GenBank/DDBJ whole genome shotgun (WGS) entry which is preliminary data.</text>
</comment>
<name>A0ABP3I9J9_9CAUL</name>
<organism evidence="3 4">
    <name type="scientific">Brevundimonas terrae</name>
    <dbReference type="NCBI Taxonomy" id="363631"/>
    <lineage>
        <taxon>Bacteria</taxon>
        <taxon>Pseudomonadati</taxon>
        <taxon>Pseudomonadota</taxon>
        <taxon>Alphaproteobacteria</taxon>
        <taxon>Caulobacterales</taxon>
        <taxon>Caulobacteraceae</taxon>
        <taxon>Brevundimonas</taxon>
    </lineage>
</organism>
<evidence type="ECO:0000313" key="4">
    <source>
        <dbReference type="Proteomes" id="UP001500791"/>
    </source>
</evidence>
<dbReference type="EMBL" id="BAAAEJ010000007">
    <property type="protein sequence ID" value="GAA0394844.1"/>
    <property type="molecule type" value="Genomic_DNA"/>
</dbReference>
<keyword evidence="2" id="KW-1133">Transmembrane helix</keyword>
<keyword evidence="4" id="KW-1185">Reference proteome</keyword>